<evidence type="ECO:0000259" key="4">
    <source>
        <dbReference type="PROSITE" id="PS50011"/>
    </source>
</evidence>
<dbReference type="PANTHER" id="PTHR10566:SF113">
    <property type="entry name" value="PROTEIN ACTIVITY OF BC1 COMPLEX KINASE 7, CHLOROPLASTIC"/>
    <property type="match status" value="1"/>
</dbReference>
<dbReference type="InterPro" id="IPR011009">
    <property type="entry name" value="Kinase-like_dom_sf"/>
</dbReference>
<gene>
    <name evidence="5" type="ORF">GCM10025780_02210</name>
</gene>
<protein>
    <submittedName>
        <fullName evidence="5">AarF/UbiB family protein</fullName>
    </submittedName>
</protein>
<sequence length="590" mass="63597">MTDTREDRAGRASPALEPGEPAPIVTPPRGGVRATPPPKTSLLGQGRRFAELVRIGRKHGVLPPGKLDLGTSPSGSEARRVQARGLRLALEEAGGAFVKMGQLFSTRDDILPPEFVAELSLLQQRVKPAPWESVRAMLEDEFGGPLDAAFASFDEEPLAAASLGQVHRATLLTGEDVAVKVLRPGIVPEVRRDVGIALRVALTVDRTVPRAHAIGLAEIAKQYGADLVRQLDFRLEARNLAALRAIAARQTPGSPIEALRLPELYESLSTDRVIVMEFLKGQTLSTWNETHSGEHRELLPTMRAVLRAFLQQMVLDGFYHADLHPGNIMLLPDGSPALVDFGSVGRLDSELRTTIQDLLIAYLQSDNQRIADGLLSLAPLAEGADERSFRRDISLFITYELGPGARVSVDSVDGLVEVIGKYGMTIPAEFVAAARALAILEGTLRTTVPSFDLLEESRTLASEQIRDQRSMANVTSMLQSELLGLVPGLRRLPRRVDRIGSALENGTLNVNIRLLADHRDRRLLMGLIRQGLLVFVGVVAGVFSLVLLTAAPPVRSGALGVGPVGAVLGIAALVLFAAAAVDALVGRRRR</sequence>
<dbReference type="PANTHER" id="PTHR10566">
    <property type="entry name" value="CHAPERONE-ACTIVITY OF BC1 COMPLEX CABC1 -RELATED"/>
    <property type="match status" value="1"/>
</dbReference>
<dbReference type="EMBL" id="BAABLM010000001">
    <property type="protein sequence ID" value="GAA4664760.1"/>
    <property type="molecule type" value="Genomic_DNA"/>
</dbReference>
<dbReference type="InterPro" id="IPR000719">
    <property type="entry name" value="Prot_kinase_dom"/>
</dbReference>
<dbReference type="Gene3D" id="1.10.510.10">
    <property type="entry name" value="Transferase(Phosphotransferase) domain 1"/>
    <property type="match status" value="1"/>
</dbReference>
<dbReference type="CDD" id="cd05121">
    <property type="entry name" value="ABC1_ADCK3-like"/>
    <property type="match status" value="1"/>
</dbReference>
<reference evidence="6" key="1">
    <citation type="journal article" date="2019" name="Int. J. Syst. Evol. Microbiol.">
        <title>The Global Catalogue of Microorganisms (GCM) 10K type strain sequencing project: providing services to taxonomists for standard genome sequencing and annotation.</title>
        <authorList>
            <consortium name="The Broad Institute Genomics Platform"/>
            <consortium name="The Broad Institute Genome Sequencing Center for Infectious Disease"/>
            <person name="Wu L."/>
            <person name="Ma J."/>
        </authorList>
    </citation>
    <scope>NUCLEOTIDE SEQUENCE [LARGE SCALE GENOMIC DNA]</scope>
    <source>
        <strain evidence="6">JCM 18956</strain>
    </source>
</reference>
<keyword evidence="3" id="KW-0472">Membrane</keyword>
<accession>A0ABP8VK65</accession>
<dbReference type="Proteomes" id="UP001501295">
    <property type="component" value="Unassembled WGS sequence"/>
</dbReference>
<proteinExistence type="inferred from homology"/>
<organism evidence="5 6">
    <name type="scientific">Frondihabitans cladoniiphilus</name>
    <dbReference type="NCBI Taxonomy" id="715785"/>
    <lineage>
        <taxon>Bacteria</taxon>
        <taxon>Bacillati</taxon>
        <taxon>Actinomycetota</taxon>
        <taxon>Actinomycetes</taxon>
        <taxon>Micrococcales</taxon>
        <taxon>Microbacteriaceae</taxon>
        <taxon>Frondihabitans</taxon>
    </lineage>
</organism>
<evidence type="ECO:0000256" key="3">
    <source>
        <dbReference type="SAM" id="Phobius"/>
    </source>
</evidence>
<keyword evidence="3" id="KW-0812">Transmembrane</keyword>
<dbReference type="Pfam" id="PF03109">
    <property type="entry name" value="ABC1"/>
    <property type="match status" value="1"/>
</dbReference>
<evidence type="ECO:0000256" key="1">
    <source>
        <dbReference type="ARBA" id="ARBA00009670"/>
    </source>
</evidence>
<feature type="compositionally biased region" description="Basic and acidic residues" evidence="2">
    <location>
        <begin position="1"/>
        <end position="10"/>
    </location>
</feature>
<feature type="domain" description="Protein kinase" evidence="4">
    <location>
        <begin position="152"/>
        <end position="536"/>
    </location>
</feature>
<dbReference type="RefSeq" id="WP_345372204.1">
    <property type="nucleotide sequence ID" value="NZ_BAABLM010000001.1"/>
</dbReference>
<keyword evidence="6" id="KW-1185">Reference proteome</keyword>
<dbReference type="InterPro" id="IPR050154">
    <property type="entry name" value="UbiB_kinase"/>
</dbReference>
<feature type="transmembrane region" description="Helical" evidence="3">
    <location>
        <begin position="563"/>
        <end position="585"/>
    </location>
</feature>
<evidence type="ECO:0000256" key="2">
    <source>
        <dbReference type="SAM" id="MobiDB-lite"/>
    </source>
</evidence>
<comment type="caution">
    <text evidence="5">The sequence shown here is derived from an EMBL/GenBank/DDBJ whole genome shotgun (WGS) entry which is preliminary data.</text>
</comment>
<comment type="similarity">
    <text evidence="1">Belongs to the protein kinase superfamily. ADCK protein kinase family.</text>
</comment>
<name>A0ABP8VK65_9MICO</name>
<evidence type="ECO:0000313" key="6">
    <source>
        <dbReference type="Proteomes" id="UP001501295"/>
    </source>
</evidence>
<feature type="region of interest" description="Disordered" evidence="2">
    <location>
        <begin position="1"/>
        <end position="44"/>
    </location>
</feature>
<evidence type="ECO:0000313" key="5">
    <source>
        <dbReference type="EMBL" id="GAA4664760.1"/>
    </source>
</evidence>
<dbReference type="PROSITE" id="PS50011">
    <property type="entry name" value="PROTEIN_KINASE_DOM"/>
    <property type="match status" value="1"/>
</dbReference>
<keyword evidence="3" id="KW-1133">Transmembrane helix</keyword>
<dbReference type="SUPFAM" id="SSF56112">
    <property type="entry name" value="Protein kinase-like (PK-like)"/>
    <property type="match status" value="1"/>
</dbReference>
<feature type="transmembrane region" description="Helical" evidence="3">
    <location>
        <begin position="531"/>
        <end position="551"/>
    </location>
</feature>
<dbReference type="InterPro" id="IPR004147">
    <property type="entry name" value="ABC1_dom"/>
</dbReference>